<dbReference type="OrthoDB" id="2363873at2759"/>
<comment type="caution">
    <text evidence="5">The sequence shown here is derived from an EMBL/GenBank/DDBJ whole genome shotgun (WGS) entry which is preliminary data.</text>
</comment>
<evidence type="ECO:0000256" key="4">
    <source>
        <dbReference type="ARBA" id="ARBA00023098"/>
    </source>
</evidence>
<name>A0A3R7MCB6_PENVA</name>
<keyword evidence="6" id="KW-1185">Reference proteome</keyword>
<evidence type="ECO:0000256" key="1">
    <source>
        <dbReference type="ARBA" id="ARBA00013201"/>
    </source>
</evidence>
<dbReference type="EC" id="3.1.1.47" evidence="1"/>
<reference evidence="5 6" key="2">
    <citation type="submission" date="2019-01" db="EMBL/GenBank/DDBJ databases">
        <title>The decoding of complex shrimp genome reveals the adaptation for benthos swimmer, frequently molting mechanism and breeding impact on genome.</title>
        <authorList>
            <person name="Sun Y."/>
            <person name="Gao Y."/>
            <person name="Yu Y."/>
        </authorList>
    </citation>
    <scope>NUCLEOTIDE SEQUENCE [LARGE SCALE GENOMIC DNA]</scope>
    <source>
        <tissue evidence="5">Muscle</tissue>
    </source>
</reference>
<sequence length="359" mass="39741">MVPYEEQDPASWTDWYLGQPYSTGFAKFIITTQSYSMWVLRALSPFLFLYGDWLTKSLKVPAAWLGGEHPDEGGAARGSPAGAKMPVLVVSHGMAAHRSAFSSLATDLASHGFFVVVLEHRDGSSCASFHVGPSNSKTWTIYSGYERESQLDHRVEEVFSAAAAVRQLNAGTLVNELEPENKLSAFKGALDVNNMALLGHSYGGTTTLRALADSRNCFRVGVALDPWMFPVRSDPEALGRAVAAPVLSVSSEDFNQGANLRALRRLRDAHKTEESLFYTMKGTTHHHGNDAPWLAGRLGWWITSGNYTHPPEVIHELQNNLILTFLDKHLDIEDRRLLAAVIPAYEQFIQENKDILIED</sequence>
<dbReference type="GO" id="GO:0016042">
    <property type="term" value="P:lipid catabolic process"/>
    <property type="evidence" value="ECO:0007669"/>
    <property type="project" value="UniProtKB-KW"/>
</dbReference>
<dbReference type="PANTHER" id="PTHR10272:SF0">
    <property type="entry name" value="PLATELET-ACTIVATING FACTOR ACETYLHYDROLASE"/>
    <property type="match status" value="1"/>
</dbReference>
<evidence type="ECO:0000313" key="5">
    <source>
        <dbReference type="EMBL" id="ROT78069.1"/>
    </source>
</evidence>
<keyword evidence="3" id="KW-0442">Lipid degradation</keyword>
<dbReference type="InterPro" id="IPR029058">
    <property type="entry name" value="AB_hydrolase_fold"/>
</dbReference>
<dbReference type="STRING" id="6689.A0A3R7MCB6"/>
<accession>A0A3R7MCB6</accession>
<dbReference type="AlphaFoldDB" id="A0A3R7MCB6"/>
<dbReference type="PANTHER" id="PTHR10272">
    <property type="entry name" value="PLATELET-ACTIVATING FACTOR ACETYLHYDROLASE"/>
    <property type="match status" value="1"/>
</dbReference>
<keyword evidence="4" id="KW-0443">Lipid metabolism</keyword>
<evidence type="ECO:0000256" key="3">
    <source>
        <dbReference type="ARBA" id="ARBA00022963"/>
    </source>
</evidence>
<reference evidence="5 6" key="1">
    <citation type="submission" date="2018-04" db="EMBL/GenBank/DDBJ databases">
        <authorList>
            <person name="Zhang X."/>
            <person name="Yuan J."/>
            <person name="Li F."/>
            <person name="Xiang J."/>
        </authorList>
    </citation>
    <scope>NUCLEOTIDE SEQUENCE [LARGE SCALE GENOMIC DNA]</scope>
    <source>
        <tissue evidence="5">Muscle</tissue>
    </source>
</reference>
<organism evidence="5 6">
    <name type="scientific">Penaeus vannamei</name>
    <name type="common">Whiteleg shrimp</name>
    <name type="synonym">Litopenaeus vannamei</name>
    <dbReference type="NCBI Taxonomy" id="6689"/>
    <lineage>
        <taxon>Eukaryota</taxon>
        <taxon>Metazoa</taxon>
        <taxon>Ecdysozoa</taxon>
        <taxon>Arthropoda</taxon>
        <taxon>Crustacea</taxon>
        <taxon>Multicrustacea</taxon>
        <taxon>Malacostraca</taxon>
        <taxon>Eumalacostraca</taxon>
        <taxon>Eucarida</taxon>
        <taxon>Decapoda</taxon>
        <taxon>Dendrobranchiata</taxon>
        <taxon>Penaeoidea</taxon>
        <taxon>Penaeidae</taxon>
        <taxon>Penaeus</taxon>
    </lineage>
</organism>
<protein>
    <recommendedName>
        <fullName evidence="1">1-alkyl-2-acetylglycerophosphocholine esterase</fullName>
        <ecNumber evidence="1">3.1.1.47</ecNumber>
    </recommendedName>
</protein>
<dbReference type="Gene3D" id="3.40.50.1820">
    <property type="entry name" value="alpha/beta hydrolase"/>
    <property type="match status" value="1"/>
</dbReference>
<evidence type="ECO:0000313" key="6">
    <source>
        <dbReference type="Proteomes" id="UP000283509"/>
    </source>
</evidence>
<dbReference type="GO" id="GO:0003847">
    <property type="term" value="F:1-alkyl-2-acetylglycerophosphocholine esterase activity"/>
    <property type="evidence" value="ECO:0007669"/>
    <property type="project" value="UniProtKB-EC"/>
</dbReference>
<evidence type="ECO:0000256" key="2">
    <source>
        <dbReference type="ARBA" id="ARBA00022801"/>
    </source>
</evidence>
<gene>
    <name evidence="5" type="ORF">C7M84_003233</name>
</gene>
<dbReference type="EMBL" id="QCYY01001440">
    <property type="protein sequence ID" value="ROT78069.1"/>
    <property type="molecule type" value="Genomic_DNA"/>
</dbReference>
<dbReference type="SUPFAM" id="SSF53474">
    <property type="entry name" value="alpha/beta-Hydrolases"/>
    <property type="match status" value="1"/>
</dbReference>
<keyword evidence="2 5" id="KW-0378">Hydrolase</keyword>
<proteinExistence type="predicted"/>
<dbReference type="Proteomes" id="UP000283509">
    <property type="component" value="Unassembled WGS sequence"/>
</dbReference>
<dbReference type="Pfam" id="PF03403">
    <property type="entry name" value="PAF-AH_p_II"/>
    <property type="match status" value="1"/>
</dbReference>